<sequence>MKKYVIATAVAAAAFAPAAFAQAKNFEGFSVLGAVNVNSNKVDSAGSSESKTTSTVGIQAGYDFALGESFVLGLGASLNLGDSEITSSGAKLKNATGVYIAPGIAVSKDTLVYAKLASISGKIDVTSASYDISGLGYGIGVRSFINKNVFLQGEYVYNKYDEKTLNTTLVKNETGVLSFGVGYKF</sequence>
<keyword evidence="2 3" id="KW-0732">Signal</keyword>
<comment type="subcellular location">
    <subcellularLocation>
        <location evidence="1">Cell outer membrane</location>
    </subcellularLocation>
</comment>
<dbReference type="Pfam" id="PF13505">
    <property type="entry name" value="OMP_b-brl"/>
    <property type="match status" value="1"/>
</dbReference>
<evidence type="ECO:0000256" key="2">
    <source>
        <dbReference type="ARBA" id="ARBA00022729"/>
    </source>
</evidence>
<feature type="signal peptide" evidence="3">
    <location>
        <begin position="1"/>
        <end position="21"/>
    </location>
</feature>
<evidence type="ECO:0000259" key="4">
    <source>
        <dbReference type="Pfam" id="PF13505"/>
    </source>
</evidence>
<protein>
    <recommendedName>
        <fullName evidence="4">Outer membrane protein beta-barrel domain-containing protein</fullName>
    </recommendedName>
</protein>
<evidence type="ECO:0000313" key="6">
    <source>
        <dbReference type="Proteomes" id="UP000186110"/>
    </source>
</evidence>
<dbReference type="SUPFAM" id="SSF56925">
    <property type="entry name" value="OMPA-like"/>
    <property type="match status" value="1"/>
</dbReference>
<dbReference type="Gene3D" id="2.40.160.20">
    <property type="match status" value="1"/>
</dbReference>
<dbReference type="InterPro" id="IPR027385">
    <property type="entry name" value="Beta-barrel_OMP"/>
</dbReference>
<organism evidence="5 6">
    <name type="scientific">Rhodoferax saidenbachensis</name>
    <dbReference type="NCBI Taxonomy" id="1484693"/>
    <lineage>
        <taxon>Bacteria</taxon>
        <taxon>Pseudomonadati</taxon>
        <taxon>Pseudomonadota</taxon>
        <taxon>Betaproteobacteria</taxon>
        <taxon>Burkholderiales</taxon>
        <taxon>Comamonadaceae</taxon>
        <taxon>Rhodoferax</taxon>
    </lineage>
</organism>
<dbReference type="InterPro" id="IPR011250">
    <property type="entry name" value="OMP/PagP_B-barrel"/>
</dbReference>
<feature type="chain" id="PRO_5010257195" description="Outer membrane protein beta-barrel domain-containing protein" evidence="3">
    <location>
        <begin position="22"/>
        <end position="185"/>
    </location>
</feature>
<dbReference type="Proteomes" id="UP000186110">
    <property type="component" value="Chromosome"/>
</dbReference>
<name>A0A1P8K650_9BURK</name>
<dbReference type="GO" id="GO:0009279">
    <property type="term" value="C:cell outer membrane"/>
    <property type="evidence" value="ECO:0007669"/>
    <property type="project" value="UniProtKB-SubCell"/>
</dbReference>
<proteinExistence type="predicted"/>
<dbReference type="KEGG" id="rsb:RS694_02250"/>
<dbReference type="AlphaFoldDB" id="A0A1P8K650"/>
<reference evidence="5 6" key="1">
    <citation type="submission" date="2017-01" db="EMBL/GenBank/DDBJ databases">
        <authorList>
            <person name="Mah S.A."/>
            <person name="Swanson W.J."/>
            <person name="Moy G.W."/>
            <person name="Vacquier V.D."/>
        </authorList>
    </citation>
    <scope>NUCLEOTIDE SEQUENCE [LARGE SCALE GENOMIC DNA]</scope>
    <source>
        <strain evidence="5 6">DSM 22694</strain>
    </source>
</reference>
<feature type="domain" description="Outer membrane protein beta-barrel" evidence="4">
    <location>
        <begin position="9"/>
        <end position="185"/>
    </location>
</feature>
<keyword evidence="6" id="KW-1185">Reference proteome</keyword>
<evidence type="ECO:0000256" key="1">
    <source>
        <dbReference type="ARBA" id="ARBA00004442"/>
    </source>
</evidence>
<accession>A0A1P8K650</accession>
<gene>
    <name evidence="5" type="ORF">RS694_02250</name>
</gene>
<dbReference type="EMBL" id="CP019239">
    <property type="protein sequence ID" value="APW41492.1"/>
    <property type="molecule type" value="Genomic_DNA"/>
</dbReference>
<evidence type="ECO:0000256" key="3">
    <source>
        <dbReference type="SAM" id="SignalP"/>
    </source>
</evidence>
<evidence type="ECO:0000313" key="5">
    <source>
        <dbReference type="EMBL" id="APW41492.1"/>
    </source>
</evidence>
<dbReference type="RefSeq" id="WP_029709269.1">
    <property type="nucleotide sequence ID" value="NZ_CP019239.1"/>
</dbReference>